<dbReference type="RefSeq" id="WP_117679110.1">
    <property type="nucleotide sequence ID" value="NZ_QSRJ01000003.1"/>
</dbReference>
<dbReference type="Pfam" id="PF22398">
    <property type="entry name" value="DUF6978"/>
    <property type="match status" value="1"/>
</dbReference>
<dbReference type="InterPro" id="IPR053916">
    <property type="entry name" value="DUF6978"/>
</dbReference>
<evidence type="ECO:0000313" key="2">
    <source>
        <dbReference type="Proteomes" id="UP000260943"/>
    </source>
</evidence>
<dbReference type="Proteomes" id="UP000260943">
    <property type="component" value="Unassembled WGS sequence"/>
</dbReference>
<organism evidence="1 2">
    <name type="scientific">Collinsella tanakaei</name>
    <dbReference type="NCBI Taxonomy" id="626935"/>
    <lineage>
        <taxon>Bacteria</taxon>
        <taxon>Bacillati</taxon>
        <taxon>Actinomycetota</taxon>
        <taxon>Coriobacteriia</taxon>
        <taxon>Coriobacteriales</taxon>
        <taxon>Coriobacteriaceae</taxon>
        <taxon>Collinsella</taxon>
    </lineage>
</organism>
<dbReference type="AlphaFoldDB" id="A0A3E4QV75"/>
<reference evidence="1 2" key="1">
    <citation type="submission" date="2018-08" db="EMBL/GenBank/DDBJ databases">
        <title>A genome reference for cultivated species of the human gut microbiota.</title>
        <authorList>
            <person name="Zou Y."/>
            <person name="Xue W."/>
            <person name="Luo G."/>
        </authorList>
    </citation>
    <scope>NUCLEOTIDE SEQUENCE [LARGE SCALE GENOMIC DNA]</scope>
    <source>
        <strain evidence="1 2">TF08-14</strain>
    </source>
</reference>
<proteinExistence type="predicted"/>
<gene>
    <name evidence="1" type="ORF">DXC81_02885</name>
</gene>
<dbReference type="EMBL" id="QSRJ01000003">
    <property type="protein sequence ID" value="RGL11090.1"/>
    <property type="molecule type" value="Genomic_DNA"/>
</dbReference>
<protein>
    <submittedName>
        <fullName evidence="1">Uncharacterized protein</fullName>
    </submittedName>
</protein>
<sequence length="169" mass="18970">MGGMIGLDDVFRETRGLLEMEKDIASGGYSYQWPAPGRKLCLDLYAKEDKSLKFYLDIIEGKRASSIIVGLTPPRKMTMQNRLAEAPILRIDRTDEPDTMVHRNPDGSRIVGSHMHLDLDGSGARWAVPLSGQTVIVGAERMDVPQLFWEFLDVCHINERLEVEQSLGV</sequence>
<comment type="caution">
    <text evidence="1">The sequence shown here is derived from an EMBL/GenBank/DDBJ whole genome shotgun (WGS) entry which is preliminary data.</text>
</comment>
<evidence type="ECO:0000313" key="1">
    <source>
        <dbReference type="EMBL" id="RGL11090.1"/>
    </source>
</evidence>
<name>A0A3E4QV75_9ACTN</name>
<accession>A0A3E4QV75</accession>